<organism evidence="1 2">
    <name type="scientific">Guyanagaster necrorhizus</name>
    <dbReference type="NCBI Taxonomy" id="856835"/>
    <lineage>
        <taxon>Eukaryota</taxon>
        <taxon>Fungi</taxon>
        <taxon>Dikarya</taxon>
        <taxon>Basidiomycota</taxon>
        <taxon>Agaricomycotina</taxon>
        <taxon>Agaricomycetes</taxon>
        <taxon>Agaricomycetidae</taxon>
        <taxon>Agaricales</taxon>
        <taxon>Marasmiineae</taxon>
        <taxon>Physalacriaceae</taxon>
        <taxon>Guyanagaster</taxon>
    </lineage>
</organism>
<accession>A0A9P7VUW2</accession>
<dbReference type="RefSeq" id="XP_043040395.1">
    <property type="nucleotide sequence ID" value="XM_043177127.1"/>
</dbReference>
<name>A0A9P7VUW2_9AGAR</name>
<comment type="caution">
    <text evidence="1">The sequence shown here is derived from an EMBL/GenBank/DDBJ whole genome shotgun (WGS) entry which is preliminary data.</text>
</comment>
<dbReference type="EMBL" id="MU250533">
    <property type="protein sequence ID" value="KAG7446895.1"/>
    <property type="molecule type" value="Genomic_DNA"/>
</dbReference>
<dbReference type="Proteomes" id="UP000812287">
    <property type="component" value="Unassembled WGS sequence"/>
</dbReference>
<proteinExistence type="predicted"/>
<gene>
    <name evidence="1" type="ORF">BT62DRAFT_1005290</name>
</gene>
<protein>
    <submittedName>
        <fullName evidence="1">Uncharacterized protein</fullName>
    </submittedName>
</protein>
<evidence type="ECO:0000313" key="1">
    <source>
        <dbReference type="EMBL" id="KAG7446895.1"/>
    </source>
</evidence>
<keyword evidence="2" id="KW-1185">Reference proteome</keyword>
<dbReference type="GeneID" id="66099414"/>
<sequence length="98" mass="11497">MLRRRIVAYSAIGILTIVISPAVCLSRTSAYTDNLERRSSRMLRREAISIRQSRMNILCIVGVAMGLTKCYRKIRTQNIVHMHRRWTRKELPRADIPW</sequence>
<evidence type="ECO:0000313" key="2">
    <source>
        <dbReference type="Proteomes" id="UP000812287"/>
    </source>
</evidence>
<reference evidence="1" key="1">
    <citation type="submission" date="2020-11" db="EMBL/GenBank/DDBJ databases">
        <title>Adaptations for nitrogen fixation in a non-lichenized fungal sporocarp promotes dispersal by wood-feeding termites.</title>
        <authorList>
            <consortium name="DOE Joint Genome Institute"/>
            <person name="Koch R.A."/>
            <person name="Yoon G."/>
            <person name="Arayal U."/>
            <person name="Lail K."/>
            <person name="Amirebrahimi M."/>
            <person name="Labutti K."/>
            <person name="Lipzen A."/>
            <person name="Riley R."/>
            <person name="Barry K."/>
            <person name="Henrissat B."/>
            <person name="Grigoriev I.V."/>
            <person name="Herr J.R."/>
            <person name="Aime M.C."/>
        </authorList>
    </citation>
    <scope>NUCLEOTIDE SEQUENCE</scope>
    <source>
        <strain evidence="1">MCA 3950</strain>
    </source>
</reference>
<dbReference type="AlphaFoldDB" id="A0A9P7VUW2"/>